<evidence type="ECO:0000313" key="2">
    <source>
        <dbReference type="EMBL" id="CAA0806556.1"/>
    </source>
</evidence>
<name>A0A9N7MCG5_STRHE</name>
<keyword evidence="3" id="KW-1185">Reference proteome</keyword>
<feature type="region of interest" description="Disordered" evidence="1">
    <location>
        <begin position="23"/>
        <end position="187"/>
    </location>
</feature>
<dbReference type="Proteomes" id="UP001153555">
    <property type="component" value="Unassembled WGS sequence"/>
</dbReference>
<feature type="compositionally biased region" description="Basic and acidic residues" evidence="1">
    <location>
        <begin position="203"/>
        <end position="224"/>
    </location>
</feature>
<feature type="compositionally biased region" description="Polar residues" evidence="1">
    <location>
        <begin position="59"/>
        <end position="68"/>
    </location>
</feature>
<organism evidence="2 3">
    <name type="scientific">Striga hermonthica</name>
    <name type="common">Purple witchweed</name>
    <name type="synonym">Buchnera hermonthica</name>
    <dbReference type="NCBI Taxonomy" id="68872"/>
    <lineage>
        <taxon>Eukaryota</taxon>
        <taxon>Viridiplantae</taxon>
        <taxon>Streptophyta</taxon>
        <taxon>Embryophyta</taxon>
        <taxon>Tracheophyta</taxon>
        <taxon>Spermatophyta</taxon>
        <taxon>Magnoliopsida</taxon>
        <taxon>eudicotyledons</taxon>
        <taxon>Gunneridae</taxon>
        <taxon>Pentapetalae</taxon>
        <taxon>asterids</taxon>
        <taxon>lamiids</taxon>
        <taxon>Lamiales</taxon>
        <taxon>Orobanchaceae</taxon>
        <taxon>Buchnereae</taxon>
        <taxon>Striga</taxon>
    </lineage>
</organism>
<evidence type="ECO:0000256" key="1">
    <source>
        <dbReference type="SAM" id="MobiDB-lite"/>
    </source>
</evidence>
<feature type="compositionally biased region" description="Basic and acidic residues" evidence="1">
    <location>
        <begin position="170"/>
        <end position="187"/>
    </location>
</feature>
<dbReference type="EMBL" id="CACSLK010000984">
    <property type="protein sequence ID" value="CAA0806556.1"/>
    <property type="molecule type" value="Genomic_DNA"/>
</dbReference>
<gene>
    <name evidence="2" type="ORF">SHERM_09445</name>
</gene>
<proteinExistence type="predicted"/>
<sequence>RGLRWVKDGWWIPADDCVRLKGWDPWPEPTETSGNGKDNNDRLMGEWRASAHDARGWTEQATHGNATRGQDEGVDWDALAFGSTSTGARREYEERASGAREYVPDENSSTRTAAGVRGYEQAAETAGMRRTCGGDEDARGETSGGAKRAMARDWQAGTRDLVRAGLGEARGTHARDDGSSDGERAMERECTTGASILCAEGLGDSREGTHALDDGGTDGDRISA</sequence>
<feature type="compositionally biased region" description="Basic and acidic residues" evidence="1">
    <location>
        <begin position="88"/>
        <end position="98"/>
    </location>
</feature>
<feature type="non-terminal residue" evidence="2">
    <location>
        <position position="224"/>
    </location>
</feature>
<reference evidence="2" key="1">
    <citation type="submission" date="2019-12" db="EMBL/GenBank/DDBJ databases">
        <authorList>
            <person name="Scholes J."/>
        </authorList>
    </citation>
    <scope>NUCLEOTIDE SEQUENCE</scope>
</reference>
<feature type="non-terminal residue" evidence="2">
    <location>
        <position position="1"/>
    </location>
</feature>
<dbReference type="AlphaFoldDB" id="A0A9N7MCG5"/>
<protein>
    <submittedName>
        <fullName evidence="2">Uncharacterized protein</fullName>
    </submittedName>
</protein>
<accession>A0A9N7MCG5</accession>
<comment type="caution">
    <text evidence="2">The sequence shown here is derived from an EMBL/GenBank/DDBJ whole genome shotgun (WGS) entry which is preliminary data.</text>
</comment>
<feature type="region of interest" description="Disordered" evidence="1">
    <location>
        <begin position="201"/>
        <end position="224"/>
    </location>
</feature>
<evidence type="ECO:0000313" key="3">
    <source>
        <dbReference type="Proteomes" id="UP001153555"/>
    </source>
</evidence>
<feature type="compositionally biased region" description="Basic and acidic residues" evidence="1">
    <location>
        <begin position="38"/>
        <end position="56"/>
    </location>
</feature>